<dbReference type="PANTHER" id="PTHR30346">
    <property type="entry name" value="TRANSCRIPTIONAL DUAL REGULATOR HCAR-RELATED"/>
    <property type="match status" value="1"/>
</dbReference>
<dbReference type="InterPro" id="IPR036388">
    <property type="entry name" value="WH-like_DNA-bd_sf"/>
</dbReference>
<evidence type="ECO:0000256" key="1">
    <source>
        <dbReference type="ARBA" id="ARBA00009437"/>
    </source>
</evidence>
<reference evidence="7" key="1">
    <citation type="journal article" date="2019" name="Int. J. Syst. Evol. Microbiol.">
        <title>The Global Catalogue of Microorganisms (GCM) 10K type strain sequencing project: providing services to taxonomists for standard genome sequencing and annotation.</title>
        <authorList>
            <consortium name="The Broad Institute Genomics Platform"/>
            <consortium name="The Broad Institute Genome Sequencing Center for Infectious Disease"/>
            <person name="Wu L."/>
            <person name="Ma J."/>
        </authorList>
    </citation>
    <scope>NUCLEOTIDE SEQUENCE [LARGE SCALE GENOMIC DNA]</scope>
    <source>
        <strain evidence="7">ZS-35-S2</strain>
    </source>
</reference>
<dbReference type="PANTHER" id="PTHR30346:SF0">
    <property type="entry name" value="HCA OPERON TRANSCRIPTIONAL ACTIVATOR HCAR"/>
    <property type="match status" value="1"/>
</dbReference>
<evidence type="ECO:0000259" key="5">
    <source>
        <dbReference type="PROSITE" id="PS50931"/>
    </source>
</evidence>
<dbReference type="PRINTS" id="PR00039">
    <property type="entry name" value="HTHLYSR"/>
</dbReference>
<dbReference type="Gene3D" id="3.40.190.10">
    <property type="entry name" value="Periplasmic binding protein-like II"/>
    <property type="match status" value="2"/>
</dbReference>
<dbReference type="Pfam" id="PF03466">
    <property type="entry name" value="LysR_substrate"/>
    <property type="match status" value="1"/>
</dbReference>
<keyword evidence="7" id="KW-1185">Reference proteome</keyword>
<name>A0ABW1KH18_9ACTN</name>
<organism evidence="6 7">
    <name type="scientific">Plantactinospora solaniradicis</name>
    <dbReference type="NCBI Taxonomy" id="1723736"/>
    <lineage>
        <taxon>Bacteria</taxon>
        <taxon>Bacillati</taxon>
        <taxon>Actinomycetota</taxon>
        <taxon>Actinomycetes</taxon>
        <taxon>Micromonosporales</taxon>
        <taxon>Micromonosporaceae</taxon>
        <taxon>Plantactinospora</taxon>
    </lineage>
</organism>
<dbReference type="InterPro" id="IPR000847">
    <property type="entry name" value="LysR_HTH_N"/>
</dbReference>
<comment type="caution">
    <text evidence="6">The sequence shown here is derived from an EMBL/GenBank/DDBJ whole genome shotgun (WGS) entry which is preliminary data.</text>
</comment>
<dbReference type="EMBL" id="JBHSPR010000037">
    <property type="protein sequence ID" value="MFC6021041.1"/>
    <property type="molecule type" value="Genomic_DNA"/>
</dbReference>
<dbReference type="CDD" id="cd08414">
    <property type="entry name" value="PBP2_LTTR_aromatics_like"/>
    <property type="match status" value="1"/>
</dbReference>
<protein>
    <submittedName>
        <fullName evidence="6">LysR family transcriptional regulator</fullName>
    </submittedName>
</protein>
<feature type="domain" description="HTH lysR-type" evidence="5">
    <location>
        <begin position="1"/>
        <end position="59"/>
    </location>
</feature>
<proteinExistence type="inferred from homology"/>
<evidence type="ECO:0000256" key="3">
    <source>
        <dbReference type="ARBA" id="ARBA00023125"/>
    </source>
</evidence>
<evidence type="ECO:0000313" key="6">
    <source>
        <dbReference type="EMBL" id="MFC6021041.1"/>
    </source>
</evidence>
<dbReference type="SUPFAM" id="SSF46785">
    <property type="entry name" value="Winged helix' DNA-binding domain"/>
    <property type="match status" value="1"/>
</dbReference>
<dbReference type="SUPFAM" id="SSF53850">
    <property type="entry name" value="Periplasmic binding protein-like II"/>
    <property type="match status" value="1"/>
</dbReference>
<evidence type="ECO:0000313" key="7">
    <source>
        <dbReference type="Proteomes" id="UP001596203"/>
    </source>
</evidence>
<dbReference type="InterPro" id="IPR036390">
    <property type="entry name" value="WH_DNA-bd_sf"/>
</dbReference>
<dbReference type="Pfam" id="PF00126">
    <property type="entry name" value="HTH_1"/>
    <property type="match status" value="1"/>
</dbReference>
<keyword evidence="2" id="KW-0805">Transcription regulation</keyword>
<gene>
    <name evidence="6" type="ORF">ACFP2T_33325</name>
</gene>
<evidence type="ECO:0000256" key="4">
    <source>
        <dbReference type="ARBA" id="ARBA00023163"/>
    </source>
</evidence>
<dbReference type="Proteomes" id="UP001596203">
    <property type="component" value="Unassembled WGS sequence"/>
</dbReference>
<keyword evidence="4" id="KW-0804">Transcription</keyword>
<comment type="similarity">
    <text evidence="1">Belongs to the LysR transcriptional regulatory family.</text>
</comment>
<dbReference type="RefSeq" id="WP_377428817.1">
    <property type="nucleotide sequence ID" value="NZ_JBHSPR010000037.1"/>
</dbReference>
<sequence length="322" mass="34636">MNLVLHLRYFLVVAEELHFGRAAARLHISQPPLSQRIRRLEEEYGTRLFDRSGGRVRLTPAGEVLVTEAREIVDRVDTARSLVRLAGAGRAGVLRAAVPPDTPGSVVAALSAAFMASEPDIHLELRAVTTTEQLHLLDRGTLDVGVLQHPVDTGGLTLGPAVSIIQGVVLSRRSPLAERTEVALADLTGHGLVLFPREAAPGLYDDTLHTCERHGFRPTGIRHAVNTEFLLGMVAAGHDVAFDQGTVAQKEPRVVWRPLADTPIVWRMSAAWPDGPAARAATRFGEIAARVLDGGRSSLGAPAPPGTPRPWNVVFPQRLTGA</sequence>
<dbReference type="PROSITE" id="PS50931">
    <property type="entry name" value="HTH_LYSR"/>
    <property type="match status" value="1"/>
</dbReference>
<dbReference type="Gene3D" id="1.10.10.10">
    <property type="entry name" value="Winged helix-like DNA-binding domain superfamily/Winged helix DNA-binding domain"/>
    <property type="match status" value="1"/>
</dbReference>
<evidence type="ECO:0000256" key="2">
    <source>
        <dbReference type="ARBA" id="ARBA00023015"/>
    </source>
</evidence>
<dbReference type="InterPro" id="IPR005119">
    <property type="entry name" value="LysR_subst-bd"/>
</dbReference>
<keyword evidence="3" id="KW-0238">DNA-binding</keyword>
<accession>A0ABW1KH18</accession>